<feature type="compositionally biased region" description="Basic and acidic residues" evidence="1">
    <location>
        <begin position="153"/>
        <end position="168"/>
    </location>
</feature>
<name>A0AAE0G7Q5_9CHLO</name>
<dbReference type="AlphaFoldDB" id="A0AAE0G7Q5"/>
<evidence type="ECO:0000313" key="3">
    <source>
        <dbReference type="Proteomes" id="UP001190700"/>
    </source>
</evidence>
<feature type="region of interest" description="Disordered" evidence="1">
    <location>
        <begin position="190"/>
        <end position="229"/>
    </location>
</feature>
<feature type="region of interest" description="Disordered" evidence="1">
    <location>
        <begin position="1"/>
        <end position="36"/>
    </location>
</feature>
<feature type="non-terminal residue" evidence="2">
    <location>
        <position position="1"/>
    </location>
</feature>
<feature type="compositionally biased region" description="Basic and acidic residues" evidence="1">
    <location>
        <begin position="105"/>
        <end position="120"/>
    </location>
</feature>
<evidence type="ECO:0000256" key="1">
    <source>
        <dbReference type="SAM" id="MobiDB-lite"/>
    </source>
</evidence>
<keyword evidence="3" id="KW-1185">Reference proteome</keyword>
<feature type="region of interest" description="Disordered" evidence="1">
    <location>
        <begin position="55"/>
        <end position="169"/>
    </location>
</feature>
<organism evidence="2 3">
    <name type="scientific">Cymbomonas tetramitiformis</name>
    <dbReference type="NCBI Taxonomy" id="36881"/>
    <lineage>
        <taxon>Eukaryota</taxon>
        <taxon>Viridiplantae</taxon>
        <taxon>Chlorophyta</taxon>
        <taxon>Pyramimonadophyceae</taxon>
        <taxon>Pyramimonadales</taxon>
        <taxon>Pyramimonadaceae</taxon>
        <taxon>Cymbomonas</taxon>
    </lineage>
</organism>
<dbReference type="EMBL" id="LGRX02008968">
    <property type="protein sequence ID" value="KAK3272436.1"/>
    <property type="molecule type" value="Genomic_DNA"/>
</dbReference>
<reference evidence="2 3" key="1">
    <citation type="journal article" date="2015" name="Genome Biol. Evol.">
        <title>Comparative Genomics of a Bacterivorous Green Alga Reveals Evolutionary Causalities and Consequences of Phago-Mixotrophic Mode of Nutrition.</title>
        <authorList>
            <person name="Burns J.A."/>
            <person name="Paasch A."/>
            <person name="Narechania A."/>
            <person name="Kim E."/>
        </authorList>
    </citation>
    <scope>NUCLEOTIDE SEQUENCE [LARGE SCALE GENOMIC DNA]</scope>
    <source>
        <strain evidence="2 3">PLY_AMNH</strain>
    </source>
</reference>
<proteinExistence type="predicted"/>
<protein>
    <submittedName>
        <fullName evidence="2">Uncharacterized protein</fullName>
    </submittedName>
</protein>
<feature type="compositionally biased region" description="Basic and acidic residues" evidence="1">
    <location>
        <begin position="83"/>
        <end position="95"/>
    </location>
</feature>
<dbReference type="Proteomes" id="UP001190700">
    <property type="component" value="Unassembled WGS sequence"/>
</dbReference>
<feature type="compositionally biased region" description="Basic and acidic residues" evidence="1">
    <location>
        <begin position="27"/>
        <end position="36"/>
    </location>
</feature>
<evidence type="ECO:0000313" key="2">
    <source>
        <dbReference type="EMBL" id="KAK3272436.1"/>
    </source>
</evidence>
<feature type="compositionally biased region" description="Basic and acidic residues" evidence="1">
    <location>
        <begin position="55"/>
        <end position="70"/>
    </location>
</feature>
<gene>
    <name evidence="2" type="ORF">CYMTET_19268</name>
</gene>
<comment type="caution">
    <text evidence="2">The sequence shown here is derived from an EMBL/GenBank/DDBJ whole genome shotgun (WGS) entry which is preliminary data.</text>
</comment>
<accession>A0AAE0G7Q5</accession>
<sequence length="260" mass="30330">QKEQHSFMKPTAASLPRRSSQLTPETKAPKSADNEKFVQRLHDYEEMRLQRLEKLKREKEAAEAAEESHKPQLSKRSMNMSAERGKLSIEERAKVSLESSMQAKENLRKKMQSEEMKEVRSPQLSETSRKLAAGRSLKDLQKATQMSANAKVAQKEREKREKKQAEKVVKRRNVKNTYITERFIARSAMLEKQKQQKMEEQRRQKEMDEQREVTRRPEISDRAKALKRDRGSISSRLYGMGKIQELEKKLEAAKEMAALD</sequence>